<dbReference type="CDD" id="cd02440">
    <property type="entry name" value="AdoMet_MTases"/>
    <property type="match status" value="1"/>
</dbReference>
<keyword evidence="5 7" id="KW-0808">Transferase</keyword>
<dbReference type="InterPro" id="IPR000682">
    <property type="entry name" value="PCMT"/>
</dbReference>
<evidence type="ECO:0000256" key="1">
    <source>
        <dbReference type="ARBA" id="ARBA00004496"/>
    </source>
</evidence>
<dbReference type="EC" id="2.1.1.77" evidence="7"/>
<comment type="caution">
    <text evidence="8">The sequence shown here is derived from an EMBL/GenBank/DDBJ whole genome shotgun (WGS) entry which is preliminary data.</text>
</comment>
<keyword evidence="6 7" id="KW-0949">S-adenosyl-L-methionine</keyword>
<proteinExistence type="inferred from homology"/>
<keyword evidence="4 7" id="KW-0489">Methyltransferase</keyword>
<dbReference type="EMBL" id="JBAKFM010000002">
    <property type="protein sequence ID" value="MEX0469199.1"/>
    <property type="molecule type" value="Genomic_DNA"/>
</dbReference>
<evidence type="ECO:0000313" key="8">
    <source>
        <dbReference type="EMBL" id="MEX0469199.1"/>
    </source>
</evidence>
<evidence type="ECO:0000313" key="9">
    <source>
        <dbReference type="Proteomes" id="UP001556709"/>
    </source>
</evidence>
<dbReference type="PANTHER" id="PTHR11579">
    <property type="entry name" value="PROTEIN-L-ISOASPARTATE O-METHYLTRANSFERASE"/>
    <property type="match status" value="1"/>
</dbReference>
<dbReference type="SUPFAM" id="SSF53335">
    <property type="entry name" value="S-adenosyl-L-methionine-dependent methyltransferases"/>
    <property type="match status" value="1"/>
</dbReference>
<dbReference type="InterPro" id="IPR029063">
    <property type="entry name" value="SAM-dependent_MTases_sf"/>
</dbReference>
<comment type="similarity">
    <text evidence="2 7">Belongs to the methyltransferase superfamily. L-isoaspartyl/D-aspartyl protein methyltransferase family.</text>
</comment>
<name>A0ABV3TC43_9GAMM</name>
<organism evidence="8 9">
    <name type="scientific">Spiribacter pallidus</name>
    <dbReference type="NCBI Taxonomy" id="1987936"/>
    <lineage>
        <taxon>Bacteria</taxon>
        <taxon>Pseudomonadati</taxon>
        <taxon>Pseudomonadota</taxon>
        <taxon>Gammaproteobacteria</taxon>
        <taxon>Chromatiales</taxon>
        <taxon>Ectothiorhodospiraceae</taxon>
        <taxon>Spiribacter</taxon>
    </lineage>
</organism>
<dbReference type="PANTHER" id="PTHR11579:SF0">
    <property type="entry name" value="PROTEIN-L-ISOASPARTATE(D-ASPARTATE) O-METHYLTRANSFERASE"/>
    <property type="match status" value="1"/>
</dbReference>
<dbReference type="Proteomes" id="UP001556709">
    <property type="component" value="Unassembled WGS sequence"/>
</dbReference>
<accession>A0ABV3TC43</accession>
<dbReference type="GO" id="GO:0032259">
    <property type="term" value="P:methylation"/>
    <property type="evidence" value="ECO:0007669"/>
    <property type="project" value="UniProtKB-KW"/>
</dbReference>
<dbReference type="NCBIfam" id="TIGR00080">
    <property type="entry name" value="pimt"/>
    <property type="match status" value="1"/>
</dbReference>
<keyword evidence="9" id="KW-1185">Reference proteome</keyword>
<dbReference type="PROSITE" id="PS01279">
    <property type="entry name" value="PCMT"/>
    <property type="match status" value="1"/>
</dbReference>
<evidence type="ECO:0000256" key="2">
    <source>
        <dbReference type="ARBA" id="ARBA00005369"/>
    </source>
</evidence>
<evidence type="ECO:0000256" key="6">
    <source>
        <dbReference type="ARBA" id="ARBA00022691"/>
    </source>
</evidence>
<gene>
    <name evidence="7" type="primary">pcm</name>
    <name evidence="8" type="ORF">V6X73_05610</name>
</gene>
<evidence type="ECO:0000256" key="4">
    <source>
        <dbReference type="ARBA" id="ARBA00022603"/>
    </source>
</evidence>
<dbReference type="NCBIfam" id="NF001453">
    <property type="entry name" value="PRK00312.1"/>
    <property type="match status" value="1"/>
</dbReference>
<dbReference type="Gene3D" id="3.40.50.150">
    <property type="entry name" value="Vaccinia Virus protein VP39"/>
    <property type="match status" value="1"/>
</dbReference>
<dbReference type="Pfam" id="PF01135">
    <property type="entry name" value="PCMT"/>
    <property type="match status" value="1"/>
</dbReference>
<evidence type="ECO:0000256" key="7">
    <source>
        <dbReference type="HAMAP-Rule" id="MF_00090"/>
    </source>
</evidence>
<feature type="active site" evidence="7">
    <location>
        <position position="70"/>
    </location>
</feature>
<dbReference type="RefSeq" id="WP_367958568.1">
    <property type="nucleotide sequence ID" value="NZ_JBAKFH010000002.1"/>
</dbReference>
<evidence type="ECO:0000256" key="3">
    <source>
        <dbReference type="ARBA" id="ARBA00022490"/>
    </source>
</evidence>
<reference evidence="8 9" key="1">
    <citation type="submission" date="2024-02" db="EMBL/GenBank/DDBJ databases">
        <title>New especies of Spiribacter isolated from saline water.</title>
        <authorList>
            <person name="Leon M.J."/>
            <person name="De La Haba R."/>
            <person name="Sanchez-Porro C."/>
            <person name="Ventosa A."/>
        </authorList>
    </citation>
    <scope>NUCLEOTIDE SEQUENCE [LARGE SCALE GENOMIC DNA]</scope>
    <source>
        <strain evidence="9">ag22IC6-390</strain>
    </source>
</reference>
<comment type="subcellular location">
    <subcellularLocation>
        <location evidence="1 7">Cytoplasm</location>
    </subcellularLocation>
</comment>
<keyword evidence="3 7" id="KW-0963">Cytoplasm</keyword>
<comment type="catalytic activity">
    <reaction evidence="7">
        <text>[protein]-L-isoaspartate + S-adenosyl-L-methionine = [protein]-L-isoaspartate alpha-methyl ester + S-adenosyl-L-homocysteine</text>
        <dbReference type="Rhea" id="RHEA:12705"/>
        <dbReference type="Rhea" id="RHEA-COMP:12143"/>
        <dbReference type="Rhea" id="RHEA-COMP:12144"/>
        <dbReference type="ChEBI" id="CHEBI:57856"/>
        <dbReference type="ChEBI" id="CHEBI:59789"/>
        <dbReference type="ChEBI" id="CHEBI:90596"/>
        <dbReference type="ChEBI" id="CHEBI:90598"/>
        <dbReference type="EC" id="2.1.1.77"/>
    </reaction>
</comment>
<protein>
    <recommendedName>
        <fullName evidence="7">Protein-L-isoaspartate O-methyltransferase</fullName>
        <ecNumber evidence="7">2.1.1.77</ecNumber>
    </recommendedName>
    <alternativeName>
        <fullName evidence="7">L-isoaspartyl protein carboxyl methyltransferase</fullName>
    </alternativeName>
    <alternativeName>
        <fullName evidence="7">Protein L-isoaspartyl methyltransferase</fullName>
    </alternativeName>
    <alternativeName>
        <fullName evidence="7">Protein-beta-aspartate methyltransferase</fullName>
        <shortName evidence="7">PIMT</shortName>
    </alternativeName>
</protein>
<dbReference type="HAMAP" id="MF_00090">
    <property type="entry name" value="PIMT"/>
    <property type="match status" value="1"/>
</dbReference>
<evidence type="ECO:0000256" key="5">
    <source>
        <dbReference type="ARBA" id="ARBA00022679"/>
    </source>
</evidence>
<sequence>MDRHRRQGIGMTSRRTRERLAGRLGDAGIRDVHVLNVIRQIPRHLFVDEALASRAYEDTALPIGHGQTISQPFVVARMTEILIRHRIPGRVLEIGTGSGYQAAVLAALVDRVHTVERIRALYERSRALFRQLDIRNIRQRLSDGHEGWPAAGPFDAILLTAAPVVIPQTLFDQLAEQGELLAPVGSGESQALRIHRRVEGAIETEDIEAVSFVPMLDGLE</sequence>
<dbReference type="GO" id="GO:0004719">
    <property type="term" value="F:protein-L-isoaspartate (D-aspartate) O-methyltransferase activity"/>
    <property type="evidence" value="ECO:0007669"/>
    <property type="project" value="UniProtKB-EC"/>
</dbReference>
<comment type="function">
    <text evidence="7">Catalyzes the methyl esterification of L-isoaspartyl residues in peptides and proteins that result from spontaneous decomposition of normal L-aspartyl and L-asparaginyl residues. It plays a role in the repair and/or degradation of damaged proteins.</text>
</comment>